<keyword evidence="2" id="KW-1185">Reference proteome</keyword>
<accession>A0ACD5T7B6</accession>
<sequence>MSIVETESTTVPSGTAPTSPATTAAIAPCVARRGWLHRLAPREYLPARISRRCKIGSDGPAGAATGSSPSSSSSSSSYRRLASMLSWSKTGAVATTAAASATGGGDRPPSSSYRRLASSLSRSLRWKRLPGLPSISLRAGSASAVLDEVAFRVMYVVEAVVLGLALSCFFLCCGCHI</sequence>
<name>A0ACD5T7B6_AVESA</name>
<reference evidence="1" key="1">
    <citation type="submission" date="2021-05" db="EMBL/GenBank/DDBJ databases">
        <authorList>
            <person name="Scholz U."/>
            <person name="Mascher M."/>
            <person name="Fiebig A."/>
        </authorList>
    </citation>
    <scope>NUCLEOTIDE SEQUENCE [LARGE SCALE GENOMIC DNA]</scope>
</reference>
<organism evidence="1 2">
    <name type="scientific">Avena sativa</name>
    <name type="common">Oat</name>
    <dbReference type="NCBI Taxonomy" id="4498"/>
    <lineage>
        <taxon>Eukaryota</taxon>
        <taxon>Viridiplantae</taxon>
        <taxon>Streptophyta</taxon>
        <taxon>Embryophyta</taxon>
        <taxon>Tracheophyta</taxon>
        <taxon>Spermatophyta</taxon>
        <taxon>Magnoliopsida</taxon>
        <taxon>Liliopsida</taxon>
        <taxon>Poales</taxon>
        <taxon>Poaceae</taxon>
        <taxon>BOP clade</taxon>
        <taxon>Pooideae</taxon>
        <taxon>Poodae</taxon>
        <taxon>Poeae</taxon>
        <taxon>Poeae Chloroplast Group 1 (Aveneae type)</taxon>
        <taxon>Aveninae</taxon>
        <taxon>Avena</taxon>
    </lineage>
</organism>
<protein>
    <submittedName>
        <fullName evidence="1">Uncharacterized protein</fullName>
    </submittedName>
</protein>
<proteinExistence type="predicted"/>
<reference evidence="1" key="2">
    <citation type="submission" date="2025-09" db="UniProtKB">
        <authorList>
            <consortium name="EnsemblPlants"/>
        </authorList>
    </citation>
    <scope>IDENTIFICATION</scope>
</reference>
<evidence type="ECO:0000313" key="1">
    <source>
        <dbReference type="EnsemblPlants" id="AVESA.00010b.r2.1AG0004450.1.CDS.1"/>
    </source>
</evidence>
<evidence type="ECO:0000313" key="2">
    <source>
        <dbReference type="Proteomes" id="UP001732700"/>
    </source>
</evidence>
<dbReference type="EnsemblPlants" id="AVESA.00010b.r2.1AG0004450.1">
    <property type="protein sequence ID" value="AVESA.00010b.r2.1AG0004450.1.CDS.1"/>
    <property type="gene ID" value="AVESA.00010b.r2.1AG0004450"/>
</dbReference>
<dbReference type="Proteomes" id="UP001732700">
    <property type="component" value="Chromosome 1A"/>
</dbReference>